<feature type="domain" description="Acetyl-CoA hydrolase/transferase C-terminal" evidence="1">
    <location>
        <begin position="346"/>
        <end position="509"/>
    </location>
</feature>
<name>A0A193LJP2_9GAMM</name>
<dbReference type="Pfam" id="PF13336">
    <property type="entry name" value="AcetylCoA_hyd_C"/>
    <property type="match status" value="1"/>
</dbReference>
<dbReference type="GO" id="GO:0008775">
    <property type="term" value="F:acetate CoA-transferase activity"/>
    <property type="evidence" value="ECO:0007669"/>
    <property type="project" value="InterPro"/>
</dbReference>
<dbReference type="Proteomes" id="UP000092695">
    <property type="component" value="Chromosome"/>
</dbReference>
<dbReference type="InterPro" id="IPR046433">
    <property type="entry name" value="ActCoA_hydro"/>
</dbReference>
<dbReference type="Gene3D" id="3.30.750.70">
    <property type="entry name" value="4-hydroxybutyrate coenzyme like domains"/>
    <property type="match status" value="2"/>
</dbReference>
<reference evidence="2 3" key="1">
    <citation type="submission" date="2016-06" db="EMBL/GenBank/DDBJ databases">
        <title>Complete genome sequence of a deep-branching marine Gamma Proteobacterium Woeseia oceani type strain XK5.</title>
        <authorList>
            <person name="Mu D."/>
            <person name="Du Z."/>
        </authorList>
    </citation>
    <scope>NUCLEOTIDE SEQUENCE [LARGE SCALE GENOMIC DNA]</scope>
    <source>
        <strain evidence="2 3">XK5</strain>
    </source>
</reference>
<dbReference type="PANTHER" id="PTHR21432">
    <property type="entry name" value="ACETYL-COA HYDROLASE-RELATED"/>
    <property type="match status" value="1"/>
</dbReference>
<keyword evidence="3" id="KW-1185">Reference proteome</keyword>
<dbReference type="GO" id="GO:0006083">
    <property type="term" value="P:acetate metabolic process"/>
    <property type="evidence" value="ECO:0007669"/>
    <property type="project" value="InterPro"/>
</dbReference>
<dbReference type="AlphaFoldDB" id="A0A193LJP2"/>
<dbReference type="InterPro" id="IPR038460">
    <property type="entry name" value="AcetylCoA_hyd_C_sf"/>
</dbReference>
<evidence type="ECO:0000259" key="1">
    <source>
        <dbReference type="Pfam" id="PF13336"/>
    </source>
</evidence>
<dbReference type="SUPFAM" id="SSF100950">
    <property type="entry name" value="NagB/RpiA/CoA transferase-like"/>
    <property type="match status" value="1"/>
</dbReference>
<dbReference type="PANTHER" id="PTHR21432:SF20">
    <property type="entry name" value="ACETYL-COA HYDROLASE"/>
    <property type="match status" value="1"/>
</dbReference>
<evidence type="ECO:0000313" key="3">
    <source>
        <dbReference type="Proteomes" id="UP000092695"/>
    </source>
</evidence>
<dbReference type="RefSeq" id="WP_068618234.1">
    <property type="nucleotide sequence ID" value="NZ_CP016268.1"/>
</dbReference>
<dbReference type="InterPro" id="IPR026888">
    <property type="entry name" value="AcetylCoA_hyd_C"/>
</dbReference>
<dbReference type="STRING" id="1548547.BA177_17095"/>
<organism evidence="2 3">
    <name type="scientific">Woeseia oceani</name>
    <dbReference type="NCBI Taxonomy" id="1548547"/>
    <lineage>
        <taxon>Bacteria</taxon>
        <taxon>Pseudomonadati</taxon>
        <taxon>Pseudomonadota</taxon>
        <taxon>Gammaproteobacteria</taxon>
        <taxon>Woeseiales</taxon>
        <taxon>Woeseiaceae</taxon>
        <taxon>Woeseia</taxon>
    </lineage>
</organism>
<dbReference type="InterPro" id="IPR037171">
    <property type="entry name" value="NagB/RpiA_transferase-like"/>
</dbReference>
<proteinExistence type="predicted"/>
<evidence type="ECO:0000313" key="2">
    <source>
        <dbReference type="EMBL" id="ANO52676.1"/>
    </source>
</evidence>
<dbReference type="Gene3D" id="3.40.1080.20">
    <property type="entry name" value="Acetyl-CoA hydrolase/transferase C-terminal domain"/>
    <property type="match status" value="1"/>
</dbReference>
<gene>
    <name evidence="2" type="ORF">BA177_17095</name>
</gene>
<dbReference type="EMBL" id="CP016268">
    <property type="protein sequence ID" value="ANO52676.1"/>
    <property type="molecule type" value="Genomic_DNA"/>
</dbReference>
<sequence>MTRKHASATSLVDELIADVGKELVVGVPIGIGKAVHIVDAFFARAEADPSISLTVFTGLTLVAPPAPAGLAGRFAAPLLERLYGDCPVPSYVQRVASNSLPPNVQIREFYLRPGAYLSNAQAQQNYTSINYSQVVGELLALGVNVIAQLVAVDGEARDRYSLSSNPEVTLDLLPAFQARRRAGEKVAMVGQVNRRLPYMYGASEVPAATLDYVLEDEQYEFPLFGLLNRQVKPADYATGMHVASLVADGGTLQLGIGSLSDAVAHCLRLRHESPDIFRALLEQLPGGLRSPARNELPVYTGPFDQGLYASTEMLSDAVFSLMQSGLIRRPADKHDKTLIHAGFFVGSNALYEGLQSMPPEQRRLIDMTRISFVNTLFGDQDRKRKQRRDARFINETMMATLLGAAVSDALDDGRVVSGVGGQFDFVSMAHSLQDAYSILMLPAARTKNGRPSSNIRWSYGHTTVPRHHRDVYATQYGLAATRGKTDMQTITAMLQIADARFQNALVTQAKKAGKLAATYRLPDPAGQNRPEVIESLFSSEPFRSSFPRYPLGTDMTATEQKLAAALEWLEAGTATAFNKAGVLASALLAGDVAASPEALTRLGLDITKGMGERLQRRLISYAWQKTGQTP</sequence>
<dbReference type="OrthoDB" id="9801795at2"/>
<accession>A0A193LJP2</accession>
<protein>
    <recommendedName>
        <fullName evidence="1">Acetyl-CoA hydrolase/transferase C-terminal domain-containing protein</fullName>
    </recommendedName>
</protein>
<dbReference type="KEGG" id="woc:BA177_17095"/>